<name>A0A9D2NTQ1_9FIRM</name>
<feature type="region of interest" description="Disordered" evidence="1">
    <location>
        <begin position="1"/>
        <end position="23"/>
    </location>
</feature>
<proteinExistence type="predicted"/>
<dbReference type="EMBL" id="DWWK01000018">
    <property type="protein sequence ID" value="HJC37747.1"/>
    <property type="molecule type" value="Genomic_DNA"/>
</dbReference>
<sequence>MDVPEKGRKIDNTADKNLSTHFSDPGNIPGPYLSIFENFRTEILRNILVINGGTGAVPVDAAVWQLR</sequence>
<reference evidence="2" key="2">
    <citation type="submission" date="2021-04" db="EMBL/GenBank/DDBJ databases">
        <authorList>
            <person name="Gilroy R."/>
        </authorList>
    </citation>
    <scope>NUCLEOTIDE SEQUENCE</scope>
    <source>
        <strain evidence="2">ChiGjej1B1-1692</strain>
    </source>
</reference>
<dbReference type="Proteomes" id="UP000823894">
    <property type="component" value="Unassembled WGS sequence"/>
</dbReference>
<dbReference type="AlphaFoldDB" id="A0A9D2NTQ1"/>
<comment type="caution">
    <text evidence="2">The sequence shown here is derived from an EMBL/GenBank/DDBJ whole genome shotgun (WGS) entry which is preliminary data.</text>
</comment>
<protein>
    <submittedName>
        <fullName evidence="2">Uncharacterized protein</fullName>
    </submittedName>
</protein>
<gene>
    <name evidence="2" type="ORF">H9757_01575</name>
</gene>
<evidence type="ECO:0000256" key="1">
    <source>
        <dbReference type="SAM" id="MobiDB-lite"/>
    </source>
</evidence>
<reference evidence="2" key="1">
    <citation type="journal article" date="2021" name="PeerJ">
        <title>Extensive microbial diversity within the chicken gut microbiome revealed by metagenomics and culture.</title>
        <authorList>
            <person name="Gilroy R."/>
            <person name="Ravi A."/>
            <person name="Getino M."/>
            <person name="Pursley I."/>
            <person name="Horton D.L."/>
            <person name="Alikhan N.F."/>
            <person name="Baker D."/>
            <person name="Gharbi K."/>
            <person name="Hall N."/>
            <person name="Watson M."/>
            <person name="Adriaenssens E.M."/>
            <person name="Foster-Nyarko E."/>
            <person name="Jarju S."/>
            <person name="Secka A."/>
            <person name="Antonio M."/>
            <person name="Oren A."/>
            <person name="Chaudhuri R.R."/>
            <person name="La Ragione R."/>
            <person name="Hildebrand F."/>
            <person name="Pallen M.J."/>
        </authorList>
    </citation>
    <scope>NUCLEOTIDE SEQUENCE</scope>
    <source>
        <strain evidence="2">ChiGjej1B1-1692</strain>
    </source>
</reference>
<accession>A0A9D2NTQ1</accession>
<evidence type="ECO:0000313" key="3">
    <source>
        <dbReference type="Proteomes" id="UP000823894"/>
    </source>
</evidence>
<evidence type="ECO:0000313" key="2">
    <source>
        <dbReference type="EMBL" id="HJC37747.1"/>
    </source>
</evidence>
<organism evidence="2 3">
    <name type="scientific">Candidatus Mediterraneibacter faecigallinarum</name>
    <dbReference type="NCBI Taxonomy" id="2838669"/>
    <lineage>
        <taxon>Bacteria</taxon>
        <taxon>Bacillati</taxon>
        <taxon>Bacillota</taxon>
        <taxon>Clostridia</taxon>
        <taxon>Lachnospirales</taxon>
        <taxon>Lachnospiraceae</taxon>
        <taxon>Mediterraneibacter</taxon>
    </lineage>
</organism>
<feature type="compositionally biased region" description="Basic and acidic residues" evidence="1">
    <location>
        <begin position="1"/>
        <end position="14"/>
    </location>
</feature>